<name>A0ABW5W7Q1_9PSEU</name>
<keyword evidence="2" id="KW-1185">Reference proteome</keyword>
<evidence type="ECO:0000313" key="2">
    <source>
        <dbReference type="Proteomes" id="UP001597478"/>
    </source>
</evidence>
<accession>A0ABW5W7Q1</accession>
<dbReference type="RefSeq" id="WP_377390416.1">
    <property type="nucleotide sequence ID" value="NZ_JBHSAN010000023.1"/>
</dbReference>
<proteinExistence type="predicted"/>
<evidence type="ECO:0000313" key="1">
    <source>
        <dbReference type="EMBL" id="MFD2799545.1"/>
    </source>
</evidence>
<protein>
    <recommendedName>
        <fullName evidence="3">Nucleotidyltransferase</fullName>
    </recommendedName>
</protein>
<gene>
    <name evidence="1" type="ORF">ACFS2C_09080</name>
</gene>
<organism evidence="1 2">
    <name type="scientific">Prauserella oleivorans</name>
    <dbReference type="NCBI Taxonomy" id="1478153"/>
    <lineage>
        <taxon>Bacteria</taxon>
        <taxon>Bacillati</taxon>
        <taxon>Actinomycetota</taxon>
        <taxon>Actinomycetes</taxon>
        <taxon>Pseudonocardiales</taxon>
        <taxon>Pseudonocardiaceae</taxon>
        <taxon>Prauserella</taxon>
    </lineage>
</organism>
<dbReference type="EMBL" id="JBHUOF010000009">
    <property type="protein sequence ID" value="MFD2799545.1"/>
    <property type="molecule type" value="Genomic_DNA"/>
</dbReference>
<comment type="caution">
    <text evidence="1">The sequence shown here is derived from an EMBL/GenBank/DDBJ whole genome shotgun (WGS) entry which is preliminary data.</text>
</comment>
<evidence type="ECO:0008006" key="3">
    <source>
        <dbReference type="Google" id="ProtNLM"/>
    </source>
</evidence>
<sequence length="341" mass="36599">MGYTEDALNEIRGQIDAHAEPLAEARTRLALVRSAAETFPGALRTYRSGSLPQHTFIHPVGDGDGGLVLDRRVYPDLGPEGGGETPSKITEDLCALLGPAVREVYPKARCSTSKRGPKISFGQPIDDQDPTVDLVVALTRKEGSGLWIPNLKANTWEASHPERHVELFTAGSQSLRRTRRRVVRLLKAWNKQYNQPGFSSHNLTVWAWEFITPGMGVATALKSVLASAAARVDAGQATPDPAGVSPNVKLLVPRSTAAKRLSTATNAVTEALEHDDDRDAVLSALSRVFYNYVDDPTPSGLAGKVAALRRNIPVATATLGLSGPSSLVRPTRAYGTAEPVE</sequence>
<reference evidence="2" key="1">
    <citation type="journal article" date="2019" name="Int. J. Syst. Evol. Microbiol.">
        <title>The Global Catalogue of Microorganisms (GCM) 10K type strain sequencing project: providing services to taxonomists for standard genome sequencing and annotation.</title>
        <authorList>
            <consortium name="The Broad Institute Genomics Platform"/>
            <consortium name="The Broad Institute Genome Sequencing Center for Infectious Disease"/>
            <person name="Wu L."/>
            <person name="Ma J."/>
        </authorList>
    </citation>
    <scope>NUCLEOTIDE SEQUENCE [LARGE SCALE GENOMIC DNA]</scope>
    <source>
        <strain evidence="2">IBRC-M 10906</strain>
    </source>
</reference>
<dbReference type="Proteomes" id="UP001597478">
    <property type="component" value="Unassembled WGS sequence"/>
</dbReference>